<keyword evidence="2" id="KW-1277">Toxin-antitoxin system</keyword>
<keyword evidence="4" id="KW-0547">Nucleotide-binding</keyword>
<dbReference type="GO" id="GO:0110001">
    <property type="term" value="C:toxin-antitoxin complex"/>
    <property type="evidence" value="ECO:0007669"/>
    <property type="project" value="InterPro"/>
</dbReference>
<dbReference type="PANTHER" id="PTHR34139">
    <property type="entry name" value="UPF0331 PROTEIN MJ0127"/>
    <property type="match status" value="1"/>
</dbReference>
<gene>
    <name evidence="6" type="ORF">SAE02_10970</name>
</gene>
<name>A0A512DKF1_9PROT</name>
<evidence type="ECO:0000313" key="7">
    <source>
        <dbReference type="Proteomes" id="UP000321523"/>
    </source>
</evidence>
<dbReference type="GO" id="GO:0016787">
    <property type="term" value="F:hydrolase activity"/>
    <property type="evidence" value="ECO:0007669"/>
    <property type="project" value="UniProtKB-KW"/>
</dbReference>
<dbReference type="GO" id="GO:0004540">
    <property type="term" value="F:RNA nuclease activity"/>
    <property type="evidence" value="ECO:0007669"/>
    <property type="project" value="InterPro"/>
</dbReference>
<keyword evidence="1" id="KW-0597">Phosphoprotein</keyword>
<evidence type="ECO:0000256" key="1">
    <source>
        <dbReference type="ARBA" id="ARBA00022553"/>
    </source>
</evidence>
<dbReference type="Proteomes" id="UP000321523">
    <property type="component" value="Unassembled WGS sequence"/>
</dbReference>
<keyword evidence="5" id="KW-0378">Hydrolase</keyword>
<evidence type="ECO:0000313" key="6">
    <source>
        <dbReference type="EMBL" id="GEO36949.1"/>
    </source>
</evidence>
<dbReference type="InterPro" id="IPR051813">
    <property type="entry name" value="HepT_RNase_toxin"/>
</dbReference>
<reference evidence="6 7" key="1">
    <citation type="submission" date="2019-07" db="EMBL/GenBank/DDBJ databases">
        <title>Whole genome shotgun sequence of Skermanella aerolata NBRC 106429.</title>
        <authorList>
            <person name="Hosoyama A."/>
            <person name="Uohara A."/>
            <person name="Ohji S."/>
            <person name="Ichikawa N."/>
        </authorList>
    </citation>
    <scope>NUCLEOTIDE SEQUENCE [LARGE SCALE GENOMIC DNA]</scope>
    <source>
        <strain evidence="6 7">NBRC 106429</strain>
    </source>
</reference>
<dbReference type="InterPro" id="IPR008201">
    <property type="entry name" value="HepT-like"/>
</dbReference>
<evidence type="ECO:0000256" key="3">
    <source>
        <dbReference type="ARBA" id="ARBA00022722"/>
    </source>
</evidence>
<evidence type="ECO:0000256" key="4">
    <source>
        <dbReference type="ARBA" id="ARBA00022741"/>
    </source>
</evidence>
<comment type="caution">
    <text evidence="6">The sequence shown here is derived from an EMBL/GenBank/DDBJ whole genome shotgun (WGS) entry which is preliminary data.</text>
</comment>
<sequence>MLLSDRNAVGHISDACRRITSFVGPVPAADFHKDHWCLSAVAYQLIIIGEATKSLSRAFREDHRGIDWRGMAGMRDVLAHDFQDLNVATIRQTATHHVPALASAMTLMLNRA</sequence>
<dbReference type="PANTHER" id="PTHR34139:SF1">
    <property type="entry name" value="RNASE MJ1380-RELATED"/>
    <property type="match status" value="1"/>
</dbReference>
<proteinExistence type="predicted"/>
<evidence type="ECO:0000256" key="2">
    <source>
        <dbReference type="ARBA" id="ARBA00022649"/>
    </source>
</evidence>
<keyword evidence="7" id="KW-1185">Reference proteome</keyword>
<protein>
    <submittedName>
        <fullName evidence="6">DUF86 domain-containing protein</fullName>
    </submittedName>
</protein>
<dbReference type="RefSeq" id="WP_052830809.1">
    <property type="nucleotide sequence ID" value="NZ_BJYZ01000003.1"/>
</dbReference>
<dbReference type="AlphaFoldDB" id="A0A512DKF1"/>
<dbReference type="EMBL" id="BJYZ01000003">
    <property type="protein sequence ID" value="GEO36949.1"/>
    <property type="molecule type" value="Genomic_DNA"/>
</dbReference>
<dbReference type="OrthoDB" id="4829434at2"/>
<keyword evidence="3" id="KW-0540">Nuclease</keyword>
<evidence type="ECO:0000256" key="5">
    <source>
        <dbReference type="ARBA" id="ARBA00022801"/>
    </source>
</evidence>
<organism evidence="6 7">
    <name type="scientific">Skermanella aerolata</name>
    <dbReference type="NCBI Taxonomy" id="393310"/>
    <lineage>
        <taxon>Bacteria</taxon>
        <taxon>Pseudomonadati</taxon>
        <taxon>Pseudomonadota</taxon>
        <taxon>Alphaproteobacteria</taxon>
        <taxon>Rhodospirillales</taxon>
        <taxon>Azospirillaceae</taxon>
        <taxon>Skermanella</taxon>
    </lineage>
</organism>
<dbReference type="GO" id="GO:0000166">
    <property type="term" value="F:nucleotide binding"/>
    <property type="evidence" value="ECO:0007669"/>
    <property type="project" value="UniProtKB-KW"/>
</dbReference>
<accession>A0A512DKF1</accession>
<dbReference type="Pfam" id="PF01934">
    <property type="entry name" value="HepT-like"/>
    <property type="match status" value="1"/>
</dbReference>